<evidence type="ECO:0000256" key="2">
    <source>
        <dbReference type="ARBA" id="ARBA00022448"/>
    </source>
</evidence>
<keyword evidence="2" id="KW-0813">Transport</keyword>
<organism evidence="5 6">
    <name type="scientific">Haloechinothrix aidingensis</name>
    <dbReference type="NCBI Taxonomy" id="2752311"/>
    <lineage>
        <taxon>Bacteria</taxon>
        <taxon>Bacillati</taxon>
        <taxon>Actinomycetota</taxon>
        <taxon>Actinomycetes</taxon>
        <taxon>Pseudonocardiales</taxon>
        <taxon>Pseudonocardiaceae</taxon>
        <taxon>Haloechinothrix</taxon>
    </lineage>
</organism>
<reference evidence="5 6" key="1">
    <citation type="submission" date="2020-07" db="EMBL/GenBank/DDBJ databases">
        <title>Genome of Haloechinothrix sp.</title>
        <authorList>
            <person name="Tang S.-K."/>
            <person name="Yang L."/>
            <person name="Zhu W.-Y."/>
        </authorList>
    </citation>
    <scope>NUCLEOTIDE SEQUENCE [LARGE SCALE GENOMIC DNA]</scope>
    <source>
        <strain evidence="5 6">YIM 98757</strain>
    </source>
</reference>
<sequence>MKTAKIVALSAGVALIAAACGDGAADDQAEAPEEITVWRLGPPDEDHNSFMAEVNEEFEEQHGIAVEVEWIPWPDVDTKFQAAAAGGEGPDVTEIGNTQVVTWANQGVLADITAQVDDWEEGQAIPENLWENETLDGSIHAVPWLGGVRAVIYRADWFDELDIDIPTDWEELRAAAETISSAKEGVSGFEINGGSDAMHALAPFIWGNDGEIVERDGDGWASRLDEPAARDAIAWYTDLVEQGVSSEAAVTRDSVEISRLFANDKVGMFVDGSWAKSVITDTAEDLTDDAIGAFELPARHGGAAPQFAGGNDLAVWADSPHQDVAFDYIKLLASKEKVTEYAPIAGLLPAYPELLADDTYEEDDWLGPFASAMPLGKAYAVDENWVQVEDSVVQQMLSDIVRGEKSVEEATDAAAEQMDEILDR</sequence>
<accession>A0A838AFK3</accession>
<protein>
    <submittedName>
        <fullName evidence="5">Sugar ABC transporter substrate-binding protein</fullName>
    </submittedName>
</protein>
<keyword evidence="3 4" id="KW-0732">Signal</keyword>
<dbReference type="EMBL" id="JACCKD010000009">
    <property type="protein sequence ID" value="MBA0128032.1"/>
    <property type="molecule type" value="Genomic_DNA"/>
</dbReference>
<dbReference type="Pfam" id="PF01547">
    <property type="entry name" value="SBP_bac_1"/>
    <property type="match status" value="1"/>
</dbReference>
<comment type="caution">
    <text evidence="5">The sequence shown here is derived from an EMBL/GenBank/DDBJ whole genome shotgun (WGS) entry which is preliminary data.</text>
</comment>
<dbReference type="PANTHER" id="PTHR30061">
    <property type="entry name" value="MALTOSE-BINDING PERIPLASMIC PROTEIN"/>
    <property type="match status" value="1"/>
</dbReference>
<dbReference type="Gene3D" id="3.40.190.10">
    <property type="entry name" value="Periplasmic binding protein-like II"/>
    <property type="match status" value="2"/>
</dbReference>
<evidence type="ECO:0000313" key="6">
    <source>
        <dbReference type="Proteomes" id="UP000582974"/>
    </source>
</evidence>
<feature type="chain" id="PRO_5032971838" evidence="4">
    <location>
        <begin position="25"/>
        <end position="424"/>
    </location>
</feature>
<dbReference type="GO" id="GO:0042956">
    <property type="term" value="P:maltodextrin transmembrane transport"/>
    <property type="evidence" value="ECO:0007669"/>
    <property type="project" value="TreeGrafter"/>
</dbReference>
<dbReference type="GO" id="GO:1901982">
    <property type="term" value="F:maltose binding"/>
    <property type="evidence" value="ECO:0007669"/>
    <property type="project" value="TreeGrafter"/>
</dbReference>
<evidence type="ECO:0000256" key="1">
    <source>
        <dbReference type="ARBA" id="ARBA00008520"/>
    </source>
</evidence>
<dbReference type="AlphaFoldDB" id="A0A838AFK3"/>
<name>A0A838AFK3_9PSEU</name>
<dbReference type="CDD" id="cd14747">
    <property type="entry name" value="PBP2_MalE"/>
    <property type="match status" value="1"/>
</dbReference>
<dbReference type="PROSITE" id="PS51257">
    <property type="entry name" value="PROKAR_LIPOPROTEIN"/>
    <property type="match status" value="1"/>
</dbReference>
<dbReference type="PANTHER" id="PTHR30061:SF50">
    <property type="entry name" value="MALTOSE_MALTODEXTRIN-BINDING PERIPLASMIC PROTEIN"/>
    <property type="match status" value="1"/>
</dbReference>
<dbReference type="Proteomes" id="UP000582974">
    <property type="component" value="Unassembled WGS sequence"/>
</dbReference>
<dbReference type="InterPro" id="IPR006059">
    <property type="entry name" value="SBP"/>
</dbReference>
<evidence type="ECO:0000256" key="3">
    <source>
        <dbReference type="ARBA" id="ARBA00022729"/>
    </source>
</evidence>
<dbReference type="SUPFAM" id="SSF53850">
    <property type="entry name" value="Periplasmic binding protein-like II"/>
    <property type="match status" value="1"/>
</dbReference>
<gene>
    <name evidence="5" type="ORF">H0B56_21005</name>
</gene>
<evidence type="ECO:0000256" key="4">
    <source>
        <dbReference type="SAM" id="SignalP"/>
    </source>
</evidence>
<comment type="similarity">
    <text evidence="1">Belongs to the bacterial solute-binding protein 1 family.</text>
</comment>
<feature type="signal peptide" evidence="4">
    <location>
        <begin position="1"/>
        <end position="24"/>
    </location>
</feature>
<dbReference type="RefSeq" id="WP_180894826.1">
    <property type="nucleotide sequence ID" value="NZ_JACCKD010000009.1"/>
</dbReference>
<proteinExistence type="inferred from homology"/>
<dbReference type="GO" id="GO:0015768">
    <property type="term" value="P:maltose transport"/>
    <property type="evidence" value="ECO:0007669"/>
    <property type="project" value="TreeGrafter"/>
</dbReference>
<dbReference type="GO" id="GO:0055052">
    <property type="term" value="C:ATP-binding cassette (ABC) transporter complex, substrate-binding subunit-containing"/>
    <property type="evidence" value="ECO:0007669"/>
    <property type="project" value="TreeGrafter"/>
</dbReference>
<keyword evidence="6" id="KW-1185">Reference proteome</keyword>
<evidence type="ECO:0000313" key="5">
    <source>
        <dbReference type="EMBL" id="MBA0128032.1"/>
    </source>
</evidence>